<evidence type="ECO:0000313" key="1">
    <source>
        <dbReference type="EMBL" id="MFC3658626.1"/>
    </source>
</evidence>
<dbReference type="EMBL" id="JBHRYF010000001">
    <property type="protein sequence ID" value="MFC3658626.1"/>
    <property type="molecule type" value="Genomic_DNA"/>
</dbReference>
<keyword evidence="2" id="KW-1185">Reference proteome</keyword>
<name>A0ABV7UNV8_9GAMM</name>
<reference evidence="2" key="1">
    <citation type="journal article" date="2019" name="Int. J. Syst. Evol. Microbiol.">
        <title>The Global Catalogue of Microorganisms (GCM) 10K type strain sequencing project: providing services to taxonomists for standard genome sequencing and annotation.</title>
        <authorList>
            <consortium name="The Broad Institute Genomics Platform"/>
            <consortium name="The Broad Institute Genome Sequencing Center for Infectious Disease"/>
            <person name="Wu L."/>
            <person name="Ma J."/>
        </authorList>
    </citation>
    <scope>NUCLEOTIDE SEQUENCE [LARGE SCALE GENOMIC DNA]</scope>
    <source>
        <strain evidence="2">KCTC 42211</strain>
    </source>
</reference>
<protein>
    <submittedName>
        <fullName evidence="1">Uncharacterized protein</fullName>
    </submittedName>
</protein>
<gene>
    <name evidence="1" type="ORF">ACFOM9_00860</name>
</gene>
<dbReference type="RefSeq" id="WP_386705322.1">
    <property type="nucleotide sequence ID" value="NZ_JBHRYF010000001.1"/>
</dbReference>
<accession>A0ABV7UNV8</accession>
<organism evidence="1 2">
    <name type="scientific">Luteimonas notoginsengisoli</name>
    <dbReference type="NCBI Taxonomy" id="1578200"/>
    <lineage>
        <taxon>Bacteria</taxon>
        <taxon>Pseudomonadati</taxon>
        <taxon>Pseudomonadota</taxon>
        <taxon>Gammaproteobacteria</taxon>
        <taxon>Lysobacterales</taxon>
        <taxon>Lysobacteraceae</taxon>
        <taxon>Luteimonas</taxon>
    </lineage>
</organism>
<proteinExistence type="predicted"/>
<evidence type="ECO:0000313" key="2">
    <source>
        <dbReference type="Proteomes" id="UP001595724"/>
    </source>
</evidence>
<comment type="caution">
    <text evidence="1">The sequence shown here is derived from an EMBL/GenBank/DDBJ whole genome shotgun (WGS) entry which is preliminary data.</text>
</comment>
<sequence length="87" mass="9575">MTWDPLQREILAALGHTVYRTAAATTVALPDDPLLHALLRAAGRDAEAPDAAVLCREWMPTARLRAPSAKRALWPRLRALRASTPPR</sequence>
<dbReference type="Proteomes" id="UP001595724">
    <property type="component" value="Unassembled WGS sequence"/>
</dbReference>